<feature type="repeat" description="TPR" evidence="1">
    <location>
        <begin position="158"/>
        <end position="191"/>
    </location>
</feature>
<gene>
    <name evidence="3" type="ORF">PSTEL_17330</name>
</gene>
<dbReference type="SUPFAM" id="SSF48452">
    <property type="entry name" value="TPR-like"/>
    <property type="match status" value="1"/>
</dbReference>
<dbReference type="OrthoDB" id="2370959at2"/>
<dbReference type="EMBL" id="CP009286">
    <property type="protein sequence ID" value="AIQ64601.1"/>
    <property type="molecule type" value="Genomic_DNA"/>
</dbReference>
<dbReference type="HOGENOM" id="CLU_1228903_0_0_9"/>
<organism evidence="3 4">
    <name type="scientific">Paenibacillus stellifer</name>
    <dbReference type="NCBI Taxonomy" id="169760"/>
    <lineage>
        <taxon>Bacteria</taxon>
        <taxon>Bacillati</taxon>
        <taxon>Bacillota</taxon>
        <taxon>Bacilli</taxon>
        <taxon>Bacillales</taxon>
        <taxon>Paenibacillaceae</taxon>
        <taxon>Paenibacillus</taxon>
    </lineage>
</organism>
<evidence type="ECO:0000256" key="2">
    <source>
        <dbReference type="SAM" id="MobiDB-lite"/>
    </source>
</evidence>
<dbReference type="InterPro" id="IPR011990">
    <property type="entry name" value="TPR-like_helical_dom_sf"/>
</dbReference>
<dbReference type="Proteomes" id="UP000029507">
    <property type="component" value="Chromosome"/>
</dbReference>
<reference evidence="3 4" key="1">
    <citation type="submission" date="2014-08" db="EMBL/GenBank/DDBJ databases">
        <title>Comparative genomics of the Paenibacillus odorifer group.</title>
        <authorList>
            <person name="den Bakker H.C."/>
            <person name="Tsai Y.-C."/>
            <person name="Martin N."/>
            <person name="Korlach J."/>
            <person name="Wiedmann M."/>
        </authorList>
    </citation>
    <scope>NUCLEOTIDE SEQUENCE [LARGE SCALE GENOMIC DNA]</scope>
    <source>
        <strain evidence="3 4">DSM 14472</strain>
    </source>
</reference>
<dbReference type="Gene3D" id="1.25.40.10">
    <property type="entry name" value="Tetratricopeptide repeat domain"/>
    <property type="match status" value="1"/>
</dbReference>
<dbReference type="STRING" id="169760.PSTEL_17330"/>
<proteinExistence type="predicted"/>
<accession>A0A089LSS9</accession>
<name>A0A089LSS9_9BACL</name>
<protein>
    <submittedName>
        <fullName evidence="3">Uncharacterized protein</fullName>
    </submittedName>
</protein>
<keyword evidence="4" id="KW-1185">Reference proteome</keyword>
<feature type="region of interest" description="Disordered" evidence="2">
    <location>
        <begin position="67"/>
        <end position="88"/>
    </location>
</feature>
<keyword evidence="1" id="KW-0802">TPR repeat</keyword>
<dbReference type="InterPro" id="IPR019734">
    <property type="entry name" value="TPR_rpt"/>
</dbReference>
<dbReference type="RefSeq" id="WP_038696995.1">
    <property type="nucleotide sequence ID" value="NZ_CP009286.1"/>
</dbReference>
<dbReference type="PROSITE" id="PS50005">
    <property type="entry name" value="TPR"/>
    <property type="match status" value="1"/>
</dbReference>
<dbReference type="AlphaFoldDB" id="A0A089LSS9"/>
<evidence type="ECO:0000313" key="4">
    <source>
        <dbReference type="Proteomes" id="UP000029507"/>
    </source>
</evidence>
<dbReference type="KEGG" id="pste:PSTEL_17330"/>
<evidence type="ECO:0000313" key="3">
    <source>
        <dbReference type="EMBL" id="AIQ64601.1"/>
    </source>
</evidence>
<sequence>MFQQMFAEMKHMLTDIARELPGSQGARRQDLLGKYRMLRNLSDEALDEWLAFAEALSLFRQNIGVEEEQGDAQNVPDTGPTPEDPSEMENFVRGQGYYKLLMYPKCIEQFKVVLVRYPDHPAPRLYLAMSYLYLGDTAAAWEHLEHMLSVVQGRKLKAHIYNAMGCIAASGRRFDEARELFSLAMRYDPGFPEPERNLQVCTRGSGELEFGSQLVSLL</sequence>
<evidence type="ECO:0000256" key="1">
    <source>
        <dbReference type="PROSITE-ProRule" id="PRU00339"/>
    </source>
</evidence>